<sequence>MSYTLSRQAALQRRMLEKLPDAIGQALHDVRAGLDQIVFNTLGLRTGMATIEVSSLAFADHAPIPARYTADGEGCSPPLAWRGLPPEAMAAVLLVEDADSPTPHPLVHAIVVDLPVADGVIAEAAMPSADVAGVGLHVGRNSYLQAAWLPPDPPPGHGVHRYAFQVFALRDGEAFSDTPGRDEVIERLRERAIASGLLIGTCERADTSIQDPLAETVSGVTQLAG</sequence>
<evidence type="ECO:0000313" key="2">
    <source>
        <dbReference type="Proteomes" id="UP001367030"/>
    </source>
</evidence>
<dbReference type="InterPro" id="IPR008914">
    <property type="entry name" value="PEBP"/>
</dbReference>
<proteinExistence type="predicted"/>
<reference evidence="1 2" key="1">
    <citation type="submission" date="2024-03" db="EMBL/GenBank/DDBJ databases">
        <title>Novel species of the genus Variovorax.</title>
        <authorList>
            <person name="Liu Q."/>
            <person name="Xin Y.-H."/>
        </authorList>
    </citation>
    <scope>NUCLEOTIDE SEQUENCE [LARGE SCALE GENOMIC DNA]</scope>
    <source>
        <strain evidence="1 2">KACC 18901</strain>
    </source>
</reference>
<dbReference type="PANTHER" id="PTHR30289">
    <property type="entry name" value="UNCHARACTERIZED PROTEIN YBCL-RELATED"/>
    <property type="match status" value="1"/>
</dbReference>
<dbReference type="EMBL" id="JBBKZS010000018">
    <property type="protein sequence ID" value="MEJ8858576.1"/>
    <property type="molecule type" value="Genomic_DNA"/>
</dbReference>
<keyword evidence="1" id="KW-0649">Protein kinase inhibitor</keyword>
<organism evidence="1 2">
    <name type="scientific">Variovorax robiniae</name>
    <dbReference type="NCBI Taxonomy" id="1836199"/>
    <lineage>
        <taxon>Bacteria</taxon>
        <taxon>Pseudomonadati</taxon>
        <taxon>Pseudomonadota</taxon>
        <taxon>Betaproteobacteria</taxon>
        <taxon>Burkholderiales</taxon>
        <taxon>Comamonadaceae</taxon>
        <taxon>Variovorax</taxon>
    </lineage>
</organism>
<evidence type="ECO:0000313" key="1">
    <source>
        <dbReference type="EMBL" id="MEJ8858576.1"/>
    </source>
</evidence>
<dbReference type="CDD" id="cd00865">
    <property type="entry name" value="PEBP_bact_arch"/>
    <property type="match status" value="1"/>
</dbReference>
<dbReference type="RefSeq" id="WP_340338636.1">
    <property type="nucleotide sequence ID" value="NZ_JBBKZS010000018.1"/>
</dbReference>
<dbReference type="Gene3D" id="3.90.280.10">
    <property type="entry name" value="PEBP-like"/>
    <property type="match status" value="1"/>
</dbReference>
<name>A0ABU8XGB3_9BURK</name>
<accession>A0ABU8XGB3</accession>
<gene>
    <name evidence="1" type="ORF">WKW79_28665</name>
</gene>
<dbReference type="PANTHER" id="PTHR30289:SF1">
    <property type="entry name" value="PEBP (PHOSPHATIDYLETHANOLAMINE-BINDING PROTEIN) FAMILY PROTEIN"/>
    <property type="match status" value="1"/>
</dbReference>
<dbReference type="InterPro" id="IPR036610">
    <property type="entry name" value="PEBP-like_sf"/>
</dbReference>
<comment type="caution">
    <text evidence="1">The sequence shown here is derived from an EMBL/GenBank/DDBJ whole genome shotgun (WGS) entry which is preliminary data.</text>
</comment>
<protein>
    <submittedName>
        <fullName evidence="1">YbhB/YbcL family Raf kinase inhibitor-like protein</fullName>
    </submittedName>
</protein>
<keyword evidence="2" id="KW-1185">Reference proteome</keyword>
<dbReference type="Pfam" id="PF01161">
    <property type="entry name" value="PBP"/>
    <property type="match status" value="1"/>
</dbReference>
<dbReference type="GO" id="GO:0004860">
    <property type="term" value="F:protein kinase inhibitor activity"/>
    <property type="evidence" value="ECO:0007669"/>
    <property type="project" value="UniProtKB-KW"/>
</dbReference>
<dbReference type="SUPFAM" id="SSF49777">
    <property type="entry name" value="PEBP-like"/>
    <property type="match status" value="1"/>
</dbReference>
<dbReference type="InterPro" id="IPR005247">
    <property type="entry name" value="YbhB_YbcL/LppC-like"/>
</dbReference>
<dbReference type="Proteomes" id="UP001367030">
    <property type="component" value="Unassembled WGS sequence"/>
</dbReference>